<dbReference type="AlphaFoldDB" id="A0A8H6J6T9"/>
<reference evidence="1 2" key="1">
    <citation type="journal article" date="2020" name="Phytopathology">
        <title>Genome Sequence Resources of Colletotrichum truncatum, C. plurivorum, C. musicola, and C. sojae: Four Species Pathogenic to Soybean (Glycine max).</title>
        <authorList>
            <person name="Rogerio F."/>
            <person name="Boufleur T.R."/>
            <person name="Ciampi-Guillardi M."/>
            <person name="Sukno S.A."/>
            <person name="Thon M.R."/>
            <person name="Massola Junior N.S."/>
            <person name="Baroncelli R."/>
        </authorList>
    </citation>
    <scope>NUCLEOTIDE SEQUENCE [LARGE SCALE GENOMIC DNA]</scope>
    <source>
        <strain evidence="1 2">LFN0009</strain>
    </source>
</reference>
<sequence length="122" mass="14319">MDWGDHSPRSISRFGTLDDKYQQHLRSSIEQAWQKLFYYYSRLGESPLFAASIILYPSLGYSYLEDIWDGEHQGSWCLNEKEGLVDYFNRWYRHRPSGSPTPAGILPIDLPITTNEDSHFRQ</sequence>
<gene>
    <name evidence="1" type="ORF">CSOJ01_08349</name>
</gene>
<comment type="caution">
    <text evidence="1">The sequence shown here is derived from an EMBL/GenBank/DDBJ whole genome shotgun (WGS) entry which is preliminary data.</text>
</comment>
<accession>A0A8H6J6T9</accession>
<evidence type="ECO:0000313" key="2">
    <source>
        <dbReference type="Proteomes" id="UP000652219"/>
    </source>
</evidence>
<proteinExistence type="predicted"/>
<dbReference type="EMBL" id="WIGN01000143">
    <property type="protein sequence ID" value="KAF6807161.1"/>
    <property type="molecule type" value="Genomic_DNA"/>
</dbReference>
<organism evidence="1 2">
    <name type="scientific">Colletotrichum sojae</name>
    <dbReference type="NCBI Taxonomy" id="2175907"/>
    <lineage>
        <taxon>Eukaryota</taxon>
        <taxon>Fungi</taxon>
        <taxon>Dikarya</taxon>
        <taxon>Ascomycota</taxon>
        <taxon>Pezizomycotina</taxon>
        <taxon>Sordariomycetes</taxon>
        <taxon>Hypocreomycetidae</taxon>
        <taxon>Glomerellales</taxon>
        <taxon>Glomerellaceae</taxon>
        <taxon>Colletotrichum</taxon>
        <taxon>Colletotrichum orchidearum species complex</taxon>
    </lineage>
</organism>
<evidence type="ECO:0000313" key="1">
    <source>
        <dbReference type="EMBL" id="KAF6807161.1"/>
    </source>
</evidence>
<protein>
    <submittedName>
        <fullName evidence="1">Transposase-like protein</fullName>
    </submittedName>
</protein>
<dbReference type="Proteomes" id="UP000652219">
    <property type="component" value="Unassembled WGS sequence"/>
</dbReference>
<name>A0A8H6J6T9_9PEZI</name>
<keyword evidence="2" id="KW-1185">Reference proteome</keyword>